<keyword evidence="1" id="KW-0472">Membrane</keyword>
<protein>
    <submittedName>
        <fullName evidence="2">Uncharacterized protein</fullName>
    </submittedName>
</protein>
<sequence length="111" mass="12059">MNVGTMPSMITNGLMILLASSYIPLSLSLTSLGNIAITAIILISVPSRRMKSLSLKPNPNLDGSTVDLLATMIHMVQFTQIVSDYGYAFQTLMFLPSHMDSTVCVFMDVPC</sequence>
<dbReference type="AlphaFoldDB" id="A0A438DWG1"/>
<keyword evidence="1" id="KW-1133">Transmembrane helix</keyword>
<organism evidence="2 3">
    <name type="scientific">Vitis vinifera</name>
    <name type="common">Grape</name>
    <dbReference type="NCBI Taxonomy" id="29760"/>
    <lineage>
        <taxon>Eukaryota</taxon>
        <taxon>Viridiplantae</taxon>
        <taxon>Streptophyta</taxon>
        <taxon>Embryophyta</taxon>
        <taxon>Tracheophyta</taxon>
        <taxon>Spermatophyta</taxon>
        <taxon>Magnoliopsida</taxon>
        <taxon>eudicotyledons</taxon>
        <taxon>Gunneridae</taxon>
        <taxon>Pentapetalae</taxon>
        <taxon>rosids</taxon>
        <taxon>Vitales</taxon>
        <taxon>Vitaceae</taxon>
        <taxon>Viteae</taxon>
        <taxon>Vitis</taxon>
    </lineage>
</organism>
<proteinExistence type="predicted"/>
<name>A0A438DWG1_VITVI</name>
<dbReference type="EMBL" id="QGNW01001471">
    <property type="protein sequence ID" value="RVW39740.1"/>
    <property type="molecule type" value="Genomic_DNA"/>
</dbReference>
<comment type="caution">
    <text evidence="2">The sequence shown here is derived from an EMBL/GenBank/DDBJ whole genome shotgun (WGS) entry which is preliminary data.</text>
</comment>
<gene>
    <name evidence="2" type="ORF">CK203_074662</name>
</gene>
<reference evidence="2 3" key="1">
    <citation type="journal article" date="2018" name="PLoS Genet.">
        <title>Population sequencing reveals clonal diversity and ancestral inbreeding in the grapevine cultivar Chardonnay.</title>
        <authorList>
            <person name="Roach M.J."/>
            <person name="Johnson D.L."/>
            <person name="Bohlmann J."/>
            <person name="van Vuuren H.J."/>
            <person name="Jones S.J."/>
            <person name="Pretorius I.S."/>
            <person name="Schmidt S.A."/>
            <person name="Borneman A.R."/>
        </authorList>
    </citation>
    <scope>NUCLEOTIDE SEQUENCE [LARGE SCALE GENOMIC DNA]</scope>
    <source>
        <strain evidence="3">cv. Chardonnay</strain>
        <tissue evidence="2">Leaf</tissue>
    </source>
</reference>
<feature type="transmembrane region" description="Helical" evidence="1">
    <location>
        <begin position="22"/>
        <end position="45"/>
    </location>
</feature>
<keyword evidence="1" id="KW-0812">Transmembrane</keyword>
<dbReference type="Proteomes" id="UP000288805">
    <property type="component" value="Unassembled WGS sequence"/>
</dbReference>
<accession>A0A438DWG1</accession>
<evidence type="ECO:0000313" key="3">
    <source>
        <dbReference type="Proteomes" id="UP000288805"/>
    </source>
</evidence>
<evidence type="ECO:0000256" key="1">
    <source>
        <dbReference type="SAM" id="Phobius"/>
    </source>
</evidence>
<evidence type="ECO:0000313" key="2">
    <source>
        <dbReference type="EMBL" id="RVW39740.1"/>
    </source>
</evidence>